<feature type="compositionally biased region" description="Polar residues" evidence="2">
    <location>
        <begin position="718"/>
        <end position="728"/>
    </location>
</feature>
<dbReference type="RefSeq" id="XP_015663971.1">
    <property type="nucleotide sequence ID" value="XM_015798451.1"/>
</dbReference>
<feature type="compositionally biased region" description="Basic and acidic residues" evidence="2">
    <location>
        <begin position="620"/>
        <end position="631"/>
    </location>
</feature>
<feature type="compositionally biased region" description="Basic and acidic residues" evidence="2">
    <location>
        <begin position="689"/>
        <end position="705"/>
    </location>
</feature>
<dbReference type="EMBL" id="LGTL01000002">
    <property type="protein sequence ID" value="KPA85532.1"/>
    <property type="molecule type" value="Genomic_DNA"/>
</dbReference>
<sequence>MGMAQSATAVDTVRLQSDISLLREQAASEVAGARQEAAMHNTLTASGMQGEVALLQEKLRQMEDRMGSLERHVGEQDDKQQAQEEKLHELELQLLRERGEYQESVRMLKASVVDLESQVVASFEKKYRDLNTEYNEKIEKERERVDRAVARVSEVENAVAQASLMEAVLKEVSEKLTTAGSEGNGAQMAQLLTEVARMGSTAAEVQALRDQLNEIAGSQDLGDFRGRGLVASNERIERQQASLKESIAQLERKVVHIDKAPTWETEHDNRGDGPGSPTQKSRLTFLDDAESVAESLKVEFDPMDVCTWRPWFRGKTPYEIEKQLKHIFLRGEAPRTAPVNDAFQALLRWLLAAEADPRYWADQQGTGRRMGLTLFYRVNGSSYKMTETEFLQACEENSYNFDPLLNVLRLSGKKDAYKTKGSSGPAKGSGGGTKLVDGPRELGEGESTTGSATDIGGDCKVGAAHKFRRGGKPAALVTTAGNVGKRSSNVLGRVGGGAPSPVGSEEPGQRSGGGRHVRADHMGAAHITAQRLSVVLPRSRTAAQPRRGAGFPGVEGAQVLYQGAVRHHTEVPAHEGDSGGRRVPGGMPEARGKGGGASGSTDHTSGHAGPGGRGPFVGRRHCDAVGMDDRVAVGGGEGSPRGEPAATTGRVGDFGLGSHSKNGKDQSIPRTSVCEVAGSHGPGAAKVEGSGRGERQADWAHDDTNRTASARARILSTLHQARSSSVSGTAGPRARTSPTLGGGSREARRPSGYTDDDGSLHGPKSHGTHEFSRATGFTRPFVFSEVRQSPWMEPERCVAFGGKKSDDKHYR</sequence>
<feature type="compositionally biased region" description="Basic and acidic residues" evidence="2">
    <location>
        <begin position="260"/>
        <end position="271"/>
    </location>
</feature>
<reference evidence="3 4" key="1">
    <citation type="submission" date="2015-07" db="EMBL/GenBank/DDBJ databases">
        <title>High-quality genome of monoxenous trypanosomatid Leptomonas pyrrhocoris.</title>
        <authorList>
            <person name="Flegontov P."/>
            <person name="Butenko A."/>
            <person name="Firsov S."/>
            <person name="Vlcek C."/>
            <person name="Logacheva M.D."/>
            <person name="Field M."/>
            <person name="Filatov D."/>
            <person name="Flegontova O."/>
            <person name="Gerasimov E."/>
            <person name="Jackson A.P."/>
            <person name="Kelly S."/>
            <person name="Opperdoes F."/>
            <person name="O'Reilly A."/>
            <person name="Votypka J."/>
            <person name="Yurchenko V."/>
            <person name="Lukes J."/>
        </authorList>
    </citation>
    <scope>NUCLEOTIDE SEQUENCE [LARGE SCALE GENOMIC DNA]</scope>
    <source>
        <strain evidence="3">H10</strain>
    </source>
</reference>
<name>A0A0N0DZQ0_LEPPY</name>
<dbReference type="Proteomes" id="UP000037923">
    <property type="component" value="Unassembled WGS sequence"/>
</dbReference>
<organism evidence="3 4">
    <name type="scientific">Leptomonas pyrrhocoris</name>
    <name type="common">Firebug parasite</name>
    <dbReference type="NCBI Taxonomy" id="157538"/>
    <lineage>
        <taxon>Eukaryota</taxon>
        <taxon>Discoba</taxon>
        <taxon>Euglenozoa</taxon>
        <taxon>Kinetoplastea</taxon>
        <taxon>Metakinetoplastina</taxon>
        <taxon>Trypanosomatida</taxon>
        <taxon>Trypanosomatidae</taxon>
        <taxon>Leishmaniinae</taxon>
        <taxon>Leptomonas</taxon>
    </lineage>
</organism>
<accession>A0A0N0DZQ0</accession>
<dbReference type="GeneID" id="26902099"/>
<gene>
    <name evidence="3" type="ORF">ABB37_01804</name>
</gene>
<evidence type="ECO:0000256" key="2">
    <source>
        <dbReference type="SAM" id="MobiDB-lite"/>
    </source>
</evidence>
<feature type="compositionally biased region" description="Basic and acidic residues" evidence="2">
    <location>
        <begin position="569"/>
        <end position="580"/>
    </location>
</feature>
<dbReference type="VEuPathDB" id="TriTrypDB:LpyrH10_02_7780"/>
<feature type="region of interest" description="Disordered" evidence="2">
    <location>
        <begin position="260"/>
        <end position="282"/>
    </location>
</feature>
<protein>
    <submittedName>
        <fullName evidence="3">Uncharacterized protein</fullName>
    </submittedName>
</protein>
<feature type="coiled-coil region" evidence="1">
    <location>
        <begin position="45"/>
        <end position="158"/>
    </location>
</feature>
<comment type="caution">
    <text evidence="3">The sequence shown here is derived from an EMBL/GenBank/DDBJ whole genome shotgun (WGS) entry which is preliminary data.</text>
</comment>
<feature type="region of interest" description="Disordered" evidence="2">
    <location>
        <begin position="416"/>
        <end position="458"/>
    </location>
</feature>
<dbReference type="AlphaFoldDB" id="A0A0N0DZQ0"/>
<proteinExistence type="predicted"/>
<feature type="region of interest" description="Disordered" evidence="2">
    <location>
        <begin position="718"/>
        <end position="776"/>
    </location>
</feature>
<evidence type="ECO:0000313" key="3">
    <source>
        <dbReference type="EMBL" id="KPA85532.1"/>
    </source>
</evidence>
<evidence type="ECO:0000256" key="1">
    <source>
        <dbReference type="SAM" id="Coils"/>
    </source>
</evidence>
<keyword evidence="1" id="KW-0175">Coiled coil</keyword>
<feature type="region of interest" description="Disordered" evidence="2">
    <location>
        <begin position="485"/>
        <end position="516"/>
    </location>
</feature>
<keyword evidence="4" id="KW-1185">Reference proteome</keyword>
<feature type="region of interest" description="Disordered" evidence="2">
    <location>
        <begin position="569"/>
        <end position="705"/>
    </location>
</feature>
<evidence type="ECO:0000313" key="4">
    <source>
        <dbReference type="Proteomes" id="UP000037923"/>
    </source>
</evidence>